<dbReference type="Gene3D" id="2.60.40.10">
    <property type="entry name" value="Immunoglobulins"/>
    <property type="match status" value="1"/>
</dbReference>
<dbReference type="Proteomes" id="UP000625283">
    <property type="component" value="Unassembled WGS sequence"/>
</dbReference>
<organism evidence="2 3">
    <name type="scientific">Sphingobacterium faecale</name>
    <dbReference type="NCBI Taxonomy" id="2803775"/>
    <lineage>
        <taxon>Bacteria</taxon>
        <taxon>Pseudomonadati</taxon>
        <taxon>Bacteroidota</taxon>
        <taxon>Sphingobacteriia</taxon>
        <taxon>Sphingobacteriales</taxon>
        <taxon>Sphingobacteriaceae</taxon>
        <taxon>Sphingobacterium</taxon>
    </lineage>
</organism>
<dbReference type="EMBL" id="JAERTY010000012">
    <property type="protein sequence ID" value="MBL1411030.1"/>
    <property type="molecule type" value="Genomic_DNA"/>
</dbReference>
<sequence>MNKIKIYKMLSLKSLALILLTLLVGCERKFDLGLSLSVNSNEMHLEATEGKTKIMVYADGDWNVSVKEEADWLALDRLSGTGNSDVLFSYSQNFGVSRSATLVITKGKEKQEVKIIQAGLNAAFRFSKSKYTITRNPFQINLPIVNDLKSNVKNIKIDYLYDDETSEKWITEASFTDNGFQFKALENNAGRNRTARVYLTVIDGFDKEYTVFADVDQSLQEPVLIPRKQVSMLTRSAKIDTVIIKGNVGALFPDFEHEVSYDQGSGWIEKVELANDSLLMIAVRANDSGEQRTAQVRLKYSNNGINYIDLTHQVVQSADDFEVLTMDDLKAMIPGETGELILRTPLQVLEAFVISDAGNTNMDVNPNRAFNAIDYDEALKTAYVQNAQGSSGLRLKFAAKAANTLKRYSKVSLSVDGFVLVKESNPTRYTIKGLTSSAIIKSETGTASNLPAKVKYISELKDSDLYTYVSLKNTSISVPYGSYVNVNMGYAGIFNWNQAGASTPYVDAVPTSIYDDQGGSLKAVVNVATSWSRSTLPTGSGTFSGVIVHHKLLKYGIGDGEIGRYSIRPVTQGDIKLNEAEKAKTLVEWKWMNPSNLAAGGTIQKDGDKIRPAVGQGEMTCTVPGAPSSTGAHPIYHTDLTSKAVPSSAAQYNTKWWNTTTNKGEGFVFKFSTTGISAQHLLVNFSQGGGSGTVATLNVPAYWEIAYSLNGVDYTVVPNSTYGIRPLAGWGLNHMYTANGLNTFTFKLPNELLNKANVFVKLQAQKDICGADNPNGAEEGRITASSGAVTVRLGAVAVKYIP</sequence>
<evidence type="ECO:0000313" key="2">
    <source>
        <dbReference type="EMBL" id="MBL1411030.1"/>
    </source>
</evidence>
<evidence type="ECO:0000313" key="3">
    <source>
        <dbReference type="Proteomes" id="UP000625283"/>
    </source>
</evidence>
<keyword evidence="3" id="KW-1185">Reference proteome</keyword>
<dbReference type="RefSeq" id="WP_202104763.1">
    <property type="nucleotide sequence ID" value="NZ_JAERTY010000012.1"/>
</dbReference>
<gene>
    <name evidence="2" type="ORF">JKG61_19890</name>
</gene>
<dbReference type="InterPro" id="IPR013783">
    <property type="entry name" value="Ig-like_fold"/>
</dbReference>
<reference evidence="2 3" key="1">
    <citation type="submission" date="2021-01" db="EMBL/GenBank/DDBJ databases">
        <title>C459-1 draft genome sequence.</title>
        <authorList>
            <person name="Zhang X.-F."/>
        </authorList>
    </citation>
    <scope>NUCLEOTIDE SEQUENCE [LARGE SCALE GENOMIC DNA]</scope>
    <source>
        <strain evidence="3">C459-1</strain>
    </source>
</reference>
<name>A0ABS1R926_9SPHI</name>
<feature type="domain" description="BACON" evidence="1">
    <location>
        <begin position="62"/>
        <end position="118"/>
    </location>
</feature>
<evidence type="ECO:0000259" key="1">
    <source>
        <dbReference type="Pfam" id="PF13004"/>
    </source>
</evidence>
<dbReference type="Pfam" id="PF13004">
    <property type="entry name" value="BACON"/>
    <property type="match status" value="1"/>
</dbReference>
<dbReference type="InterPro" id="IPR024361">
    <property type="entry name" value="BACON"/>
</dbReference>
<dbReference type="PROSITE" id="PS51257">
    <property type="entry name" value="PROKAR_LIPOPROTEIN"/>
    <property type="match status" value="1"/>
</dbReference>
<dbReference type="CDD" id="cd14948">
    <property type="entry name" value="BACON"/>
    <property type="match status" value="1"/>
</dbReference>
<accession>A0ABS1R926</accession>
<proteinExistence type="predicted"/>
<comment type="caution">
    <text evidence="2">The sequence shown here is derived from an EMBL/GenBank/DDBJ whole genome shotgun (WGS) entry which is preliminary data.</text>
</comment>
<protein>
    <submittedName>
        <fullName evidence="2">BACON domain-containing protein</fullName>
    </submittedName>
</protein>